<dbReference type="Proteomes" id="UP001302719">
    <property type="component" value="Chromosome"/>
</dbReference>
<dbReference type="KEGG" id="nall:PP769_10195"/>
<dbReference type="RefSeq" id="WP_312639939.1">
    <property type="nucleotide sequence ID" value="NZ_CP116967.1"/>
</dbReference>
<evidence type="ECO:0000313" key="3">
    <source>
        <dbReference type="Proteomes" id="UP001302719"/>
    </source>
</evidence>
<sequence>MNKVVIQIQCQRKRRDWEWPKSLPHATTILATPLIYAMIIPLLIFDFCVELYHRVVFPLLGLPLLSRREYIRLDRHRLPYLNPFQKAGCLYCGYANGLLHYASRIAAETEKVFCPIQHQSGGKFHPPAHHIDFAPYGDAKEFQRKMGI</sequence>
<keyword evidence="3" id="KW-1185">Reference proteome</keyword>
<gene>
    <name evidence="2" type="ORF">PP769_10195</name>
</gene>
<keyword evidence="1" id="KW-1133">Transmembrane helix</keyword>
<organism evidence="2 3">
    <name type="scientific">Candidatus Nitrospira allomarina</name>
    <dbReference type="NCBI Taxonomy" id="3020900"/>
    <lineage>
        <taxon>Bacteria</taxon>
        <taxon>Pseudomonadati</taxon>
        <taxon>Nitrospirota</taxon>
        <taxon>Nitrospiria</taxon>
        <taxon>Nitrospirales</taxon>
        <taxon>Nitrospiraceae</taxon>
        <taxon>Nitrospira</taxon>
    </lineage>
</organism>
<feature type="transmembrane region" description="Helical" evidence="1">
    <location>
        <begin position="22"/>
        <end position="45"/>
    </location>
</feature>
<proteinExistence type="predicted"/>
<name>A0AA96JV01_9BACT</name>
<protein>
    <submittedName>
        <fullName evidence="2">Uncharacterized protein</fullName>
    </submittedName>
</protein>
<reference evidence="2 3" key="1">
    <citation type="submission" date="2023-01" db="EMBL/GenBank/DDBJ databases">
        <title>Cultivation and genomic characterization of new, ubiquitous marine nitrite-oxidizing bacteria from the Nitrospirales.</title>
        <authorList>
            <person name="Mueller A.J."/>
            <person name="Daebeler A."/>
            <person name="Herbold C.W."/>
            <person name="Kirkegaard R.H."/>
            <person name="Daims H."/>
        </authorList>
    </citation>
    <scope>NUCLEOTIDE SEQUENCE [LARGE SCALE GENOMIC DNA]</scope>
    <source>
        <strain evidence="2 3">VA</strain>
    </source>
</reference>
<keyword evidence="1" id="KW-0472">Membrane</keyword>
<evidence type="ECO:0000256" key="1">
    <source>
        <dbReference type="SAM" id="Phobius"/>
    </source>
</evidence>
<evidence type="ECO:0000313" key="2">
    <source>
        <dbReference type="EMBL" id="WNM56356.1"/>
    </source>
</evidence>
<dbReference type="AlphaFoldDB" id="A0AA96JV01"/>
<keyword evidence="1" id="KW-0812">Transmembrane</keyword>
<accession>A0AA96JV01</accession>
<dbReference type="EMBL" id="CP116967">
    <property type="protein sequence ID" value="WNM56356.1"/>
    <property type="molecule type" value="Genomic_DNA"/>
</dbReference>